<dbReference type="InterPro" id="IPR050351">
    <property type="entry name" value="BphY/WalK/GraS-like"/>
</dbReference>
<keyword evidence="8" id="KW-1133">Transmembrane helix</keyword>
<dbReference type="PRINTS" id="PR00344">
    <property type="entry name" value="BCTRLSENSOR"/>
</dbReference>
<keyword evidence="11" id="KW-1185">Reference proteome</keyword>
<dbReference type="Proteomes" id="UP001299546">
    <property type="component" value="Unassembled WGS sequence"/>
</dbReference>
<sequence length="314" mass="35474">MAEIVIAAALLLAAVIIMGIMMYILKRDIYTFSERLERCLDAIVSDESIEALADSGGDTLWSKTYDKLAQIYTVWRRRSEDNLEEKKKIKALISDISHQTKTPIANMKIYLEIMQEEEPISEKEKEFLLRMEEQTDKLDFLLQSMVKMSRLETGIIEIHKQSTGLYETIGLAMAAVVPKAEKKNIDLHVHCDEKLQVSHDRKWTEEAIFNILDNAVKYTGEGGNVHICVSVQDIFTKISIKDTGKGILPERQAEIFTRFYREPEVAEQEGIGVGLYLARKIVTLQNGYIEVHSVPGAGSDFQIYLPGGGLTGEE</sequence>
<comment type="subcellular location">
    <subcellularLocation>
        <location evidence="2">Membrane</location>
    </subcellularLocation>
</comment>
<keyword evidence="7" id="KW-0902">Two-component regulatory system</keyword>
<protein>
    <recommendedName>
        <fullName evidence="3">histidine kinase</fullName>
        <ecNumber evidence="3">2.7.13.3</ecNumber>
    </recommendedName>
</protein>
<dbReference type="SMART" id="SM00388">
    <property type="entry name" value="HisKA"/>
    <property type="match status" value="1"/>
</dbReference>
<dbReference type="Pfam" id="PF00512">
    <property type="entry name" value="HisKA"/>
    <property type="match status" value="1"/>
</dbReference>
<keyword evidence="8" id="KW-0812">Transmembrane</keyword>
<dbReference type="Gene3D" id="1.10.287.130">
    <property type="match status" value="1"/>
</dbReference>
<evidence type="ECO:0000256" key="7">
    <source>
        <dbReference type="ARBA" id="ARBA00023012"/>
    </source>
</evidence>
<dbReference type="InterPro" id="IPR003594">
    <property type="entry name" value="HATPase_dom"/>
</dbReference>
<dbReference type="InterPro" id="IPR003661">
    <property type="entry name" value="HisK_dim/P_dom"/>
</dbReference>
<dbReference type="InterPro" id="IPR036890">
    <property type="entry name" value="HATPase_C_sf"/>
</dbReference>
<dbReference type="Gene3D" id="3.30.565.10">
    <property type="entry name" value="Histidine kinase-like ATPase, C-terminal domain"/>
    <property type="match status" value="1"/>
</dbReference>
<keyword evidence="4" id="KW-0597">Phosphoprotein</keyword>
<evidence type="ECO:0000256" key="6">
    <source>
        <dbReference type="ARBA" id="ARBA00022777"/>
    </source>
</evidence>
<organism evidence="10 11">
    <name type="scientific">Bariatricus massiliensis</name>
    <dbReference type="NCBI Taxonomy" id="1745713"/>
    <lineage>
        <taxon>Bacteria</taxon>
        <taxon>Bacillati</taxon>
        <taxon>Bacillota</taxon>
        <taxon>Clostridia</taxon>
        <taxon>Lachnospirales</taxon>
        <taxon>Lachnospiraceae</taxon>
        <taxon>Bariatricus</taxon>
    </lineage>
</organism>
<dbReference type="EMBL" id="JAJCIS010000001">
    <property type="protein sequence ID" value="MCB7385917.1"/>
    <property type="molecule type" value="Genomic_DNA"/>
</dbReference>
<evidence type="ECO:0000256" key="2">
    <source>
        <dbReference type="ARBA" id="ARBA00004370"/>
    </source>
</evidence>
<comment type="catalytic activity">
    <reaction evidence="1">
        <text>ATP + protein L-histidine = ADP + protein N-phospho-L-histidine.</text>
        <dbReference type="EC" id="2.7.13.3"/>
    </reaction>
</comment>
<evidence type="ECO:0000256" key="4">
    <source>
        <dbReference type="ARBA" id="ARBA00022553"/>
    </source>
</evidence>
<evidence type="ECO:0000256" key="5">
    <source>
        <dbReference type="ARBA" id="ARBA00022679"/>
    </source>
</evidence>
<evidence type="ECO:0000313" key="10">
    <source>
        <dbReference type="EMBL" id="MCB7385917.1"/>
    </source>
</evidence>
<dbReference type="PANTHER" id="PTHR45453">
    <property type="entry name" value="PHOSPHATE REGULON SENSOR PROTEIN PHOR"/>
    <property type="match status" value="1"/>
</dbReference>
<evidence type="ECO:0000313" key="11">
    <source>
        <dbReference type="Proteomes" id="UP001299546"/>
    </source>
</evidence>
<keyword evidence="6 10" id="KW-0418">Kinase</keyword>
<proteinExistence type="predicted"/>
<name>A0ABS8DBY6_9FIRM</name>
<evidence type="ECO:0000259" key="9">
    <source>
        <dbReference type="PROSITE" id="PS50109"/>
    </source>
</evidence>
<dbReference type="SMART" id="SM00387">
    <property type="entry name" value="HATPase_c"/>
    <property type="match status" value="1"/>
</dbReference>
<dbReference type="PROSITE" id="PS50109">
    <property type="entry name" value="HIS_KIN"/>
    <property type="match status" value="1"/>
</dbReference>
<dbReference type="InterPro" id="IPR005467">
    <property type="entry name" value="His_kinase_dom"/>
</dbReference>
<dbReference type="InterPro" id="IPR004358">
    <property type="entry name" value="Sig_transdc_His_kin-like_C"/>
</dbReference>
<feature type="domain" description="Histidine kinase" evidence="9">
    <location>
        <begin position="95"/>
        <end position="309"/>
    </location>
</feature>
<keyword evidence="8" id="KW-0472">Membrane</keyword>
<dbReference type="EC" id="2.7.13.3" evidence="3"/>
<comment type="caution">
    <text evidence="10">The sequence shown here is derived from an EMBL/GenBank/DDBJ whole genome shotgun (WGS) entry which is preliminary data.</text>
</comment>
<dbReference type="Pfam" id="PF02518">
    <property type="entry name" value="HATPase_c"/>
    <property type="match status" value="1"/>
</dbReference>
<keyword evidence="5" id="KW-0808">Transferase</keyword>
<gene>
    <name evidence="10" type="ORF">LIZ65_01340</name>
</gene>
<dbReference type="InterPro" id="IPR036097">
    <property type="entry name" value="HisK_dim/P_sf"/>
</dbReference>
<feature type="transmembrane region" description="Helical" evidence="8">
    <location>
        <begin position="6"/>
        <end position="25"/>
    </location>
</feature>
<dbReference type="CDD" id="cd00082">
    <property type="entry name" value="HisKA"/>
    <property type="match status" value="1"/>
</dbReference>
<dbReference type="RefSeq" id="WP_066731919.1">
    <property type="nucleotide sequence ID" value="NZ_JAJCIQ010000001.1"/>
</dbReference>
<dbReference type="SUPFAM" id="SSF47384">
    <property type="entry name" value="Homodimeric domain of signal transducing histidine kinase"/>
    <property type="match status" value="1"/>
</dbReference>
<dbReference type="GO" id="GO:0016301">
    <property type="term" value="F:kinase activity"/>
    <property type="evidence" value="ECO:0007669"/>
    <property type="project" value="UniProtKB-KW"/>
</dbReference>
<evidence type="ECO:0000256" key="3">
    <source>
        <dbReference type="ARBA" id="ARBA00012438"/>
    </source>
</evidence>
<accession>A0ABS8DBY6</accession>
<evidence type="ECO:0000256" key="1">
    <source>
        <dbReference type="ARBA" id="ARBA00000085"/>
    </source>
</evidence>
<evidence type="ECO:0000256" key="8">
    <source>
        <dbReference type="SAM" id="Phobius"/>
    </source>
</evidence>
<reference evidence="10 11" key="1">
    <citation type="submission" date="2021-10" db="EMBL/GenBank/DDBJ databases">
        <title>Collection of gut derived symbiotic bacterial strains cultured from healthy donors.</title>
        <authorList>
            <person name="Lin H."/>
            <person name="Littmann E."/>
            <person name="Kohout C."/>
            <person name="Pamer E.G."/>
        </authorList>
    </citation>
    <scope>NUCLEOTIDE SEQUENCE [LARGE SCALE GENOMIC DNA]</scope>
    <source>
        <strain evidence="10 11">DFI.1.165</strain>
    </source>
</reference>
<dbReference type="SUPFAM" id="SSF55874">
    <property type="entry name" value="ATPase domain of HSP90 chaperone/DNA topoisomerase II/histidine kinase"/>
    <property type="match status" value="1"/>
</dbReference>
<dbReference type="PANTHER" id="PTHR45453:SF1">
    <property type="entry name" value="PHOSPHATE REGULON SENSOR PROTEIN PHOR"/>
    <property type="match status" value="1"/>
</dbReference>